<comment type="caution">
    <text evidence="1">The sequence shown here is derived from an EMBL/GenBank/DDBJ whole genome shotgun (WGS) entry which is preliminary data.</text>
</comment>
<dbReference type="Pfam" id="PF14224">
    <property type="entry name" value="DUF4331"/>
    <property type="match status" value="1"/>
</dbReference>
<gene>
    <name evidence="1" type="ORF">L3X39_07565</name>
</gene>
<reference evidence="1 2" key="1">
    <citation type="submission" date="2022-01" db="EMBL/GenBank/DDBJ databases">
        <title>Draft genome sequence of Sabulilitoribacter multivorans KCTC 32326.</title>
        <authorList>
            <person name="Oh J.-S."/>
        </authorList>
    </citation>
    <scope>NUCLEOTIDE SEQUENCE [LARGE SCALE GENOMIC DNA]</scope>
    <source>
        <strain evidence="1 2">M-M16</strain>
    </source>
</reference>
<keyword evidence="2" id="KW-1185">Reference proteome</keyword>
<name>A0ABS9IIA6_9FLAO</name>
<accession>A0ABS9IIA6</accession>
<protein>
    <submittedName>
        <fullName evidence="1">DUF4331 domain-containing protein</fullName>
    </submittedName>
</protein>
<evidence type="ECO:0000313" key="2">
    <source>
        <dbReference type="Proteomes" id="UP001200022"/>
    </source>
</evidence>
<organism evidence="1 2">
    <name type="scientific">Flaviramulus multivorans</name>
    <dbReference type="NCBI Taxonomy" id="1304750"/>
    <lineage>
        <taxon>Bacteria</taxon>
        <taxon>Pseudomonadati</taxon>
        <taxon>Bacteroidota</taxon>
        <taxon>Flavobacteriia</taxon>
        <taxon>Flavobacteriales</taxon>
        <taxon>Flavobacteriaceae</taxon>
        <taxon>Flaviramulus</taxon>
    </lineage>
</organism>
<dbReference type="EMBL" id="JAKKDV010000002">
    <property type="protein sequence ID" value="MCF7560491.1"/>
    <property type="molecule type" value="Genomic_DNA"/>
</dbReference>
<dbReference type="InterPro" id="IPR025566">
    <property type="entry name" value="DUF4331"/>
</dbReference>
<evidence type="ECO:0000313" key="1">
    <source>
        <dbReference type="EMBL" id="MCF7560491.1"/>
    </source>
</evidence>
<dbReference type="PROSITE" id="PS51257">
    <property type="entry name" value="PROKAR_LIPOPROTEIN"/>
    <property type="match status" value="1"/>
</dbReference>
<sequence>MKTLKYILGIVAVATLFLSCENENYNDDEASLLTVNKSYQFKNNKDNPFINTTWVQEDQMGRPAINTVLVSTGSKDDFNVTIPSEQGALFQSMFQSNLMALSPAFNNPTDTNALGFTAEQFTTALATDVLTVSMVGATTFFDGTNVLTGRALADDVITVELILIFGGEEGLTNPEFPQFSDDNVDKNDKEFLGSFPYLASPW</sequence>
<dbReference type="RefSeq" id="WP_237231168.1">
    <property type="nucleotide sequence ID" value="NZ_JAKKDV010000002.1"/>
</dbReference>
<proteinExistence type="predicted"/>
<dbReference type="Proteomes" id="UP001200022">
    <property type="component" value="Unassembled WGS sequence"/>
</dbReference>